<dbReference type="InterPro" id="IPR036267">
    <property type="entry name" value="RuvA_C_sf"/>
</dbReference>
<protein>
    <recommendedName>
        <fullName evidence="6">Holliday junction branch migration complex subunit RuvA</fullName>
    </recommendedName>
</protein>
<gene>
    <name evidence="6 9" type="primary">ruvA</name>
    <name evidence="9" type="ORF">JCR33_19520</name>
</gene>
<evidence type="ECO:0000256" key="5">
    <source>
        <dbReference type="ARBA" id="ARBA00023204"/>
    </source>
</evidence>
<evidence type="ECO:0000256" key="6">
    <source>
        <dbReference type="HAMAP-Rule" id="MF_00031"/>
    </source>
</evidence>
<dbReference type="InterPro" id="IPR013849">
    <property type="entry name" value="DNA_helicase_Holl-junc_RuvA_I"/>
</dbReference>
<comment type="similarity">
    <text evidence="6">Belongs to the RuvA family.</text>
</comment>
<dbReference type="HAMAP" id="MF_00031">
    <property type="entry name" value="DNA_HJ_migration_RuvA"/>
    <property type="match status" value="1"/>
</dbReference>
<dbReference type="InterPro" id="IPR000085">
    <property type="entry name" value="RuvA"/>
</dbReference>
<dbReference type="GO" id="GO:0009378">
    <property type="term" value="F:four-way junction helicase activity"/>
    <property type="evidence" value="ECO:0007669"/>
    <property type="project" value="InterPro"/>
</dbReference>
<reference evidence="9" key="1">
    <citation type="submission" date="2020-12" db="EMBL/GenBank/DDBJ databases">
        <title>Bacterial taxonomy.</title>
        <authorList>
            <person name="Pan X."/>
        </authorList>
    </citation>
    <scope>NUCLEOTIDE SEQUENCE</scope>
    <source>
        <strain evidence="9">B2012</strain>
    </source>
</reference>
<dbReference type="InterPro" id="IPR011114">
    <property type="entry name" value="RuvA_C"/>
</dbReference>
<evidence type="ECO:0000256" key="4">
    <source>
        <dbReference type="ARBA" id="ARBA00023172"/>
    </source>
</evidence>
<dbReference type="GO" id="GO:0005524">
    <property type="term" value="F:ATP binding"/>
    <property type="evidence" value="ECO:0007669"/>
    <property type="project" value="InterPro"/>
</dbReference>
<comment type="caution">
    <text evidence="6">Lacks conserved residue(s) required for the propagation of feature annotation.</text>
</comment>
<dbReference type="Gene3D" id="2.40.50.140">
    <property type="entry name" value="Nucleic acid-binding proteins"/>
    <property type="match status" value="1"/>
</dbReference>
<feature type="domain" description="DNA helicase Holliday junction RuvA type" evidence="7">
    <location>
        <begin position="1"/>
        <end position="62"/>
    </location>
</feature>
<dbReference type="Pfam" id="PF01330">
    <property type="entry name" value="RuvA_N"/>
    <property type="match status" value="1"/>
</dbReference>
<sequence>MIGRLRGEVVESGAADVAIIDVHGVGYEVHMASRDLAALRPGETVTLVIETVVREDMIRLYGFRHGTARDWFRLLQSVQAVGAKVALGVLSVLSPDELATAIAAGDRVAVARAPGVGKRVAERIVTELKSKVATMAMPPIAATADAPAVGDEALADAVSALVNLGYDEREARATVMRLRAAAPEASAAELIRGGLKALAA</sequence>
<name>A0A934IPX5_9HYPH</name>
<dbReference type="InterPro" id="IPR012340">
    <property type="entry name" value="NA-bd_OB-fold"/>
</dbReference>
<comment type="function">
    <text evidence="6">The RuvA-RuvB-RuvC complex processes Holliday junction (HJ) DNA during genetic recombination and DNA repair, while the RuvA-RuvB complex plays an important role in the rescue of blocked DNA replication forks via replication fork reversal (RFR). RuvA specifically binds to HJ cruciform DNA, conferring on it an open structure. The RuvB hexamer acts as an ATP-dependent pump, pulling dsDNA into and through the RuvAB complex. HJ branch migration allows RuvC to scan DNA until it finds its consensus sequence, where it cleaves and resolves the cruciform DNA.</text>
</comment>
<dbReference type="CDD" id="cd14332">
    <property type="entry name" value="UBA_RuvA_C"/>
    <property type="match status" value="1"/>
</dbReference>
<dbReference type="InterPro" id="IPR010994">
    <property type="entry name" value="RuvA_2-like"/>
</dbReference>
<comment type="caution">
    <text evidence="9">The sequence shown here is derived from an EMBL/GenBank/DDBJ whole genome shotgun (WGS) entry which is preliminary data.</text>
</comment>
<dbReference type="GO" id="GO:0005737">
    <property type="term" value="C:cytoplasm"/>
    <property type="evidence" value="ECO:0007669"/>
    <property type="project" value="UniProtKB-SubCell"/>
</dbReference>
<evidence type="ECO:0000313" key="10">
    <source>
        <dbReference type="Proteomes" id="UP000609531"/>
    </source>
</evidence>
<dbReference type="GO" id="GO:0006281">
    <property type="term" value="P:DNA repair"/>
    <property type="evidence" value="ECO:0007669"/>
    <property type="project" value="UniProtKB-UniRule"/>
</dbReference>
<dbReference type="GO" id="GO:0006310">
    <property type="term" value="P:DNA recombination"/>
    <property type="evidence" value="ECO:0007669"/>
    <property type="project" value="UniProtKB-UniRule"/>
</dbReference>
<dbReference type="SUPFAM" id="SSF46929">
    <property type="entry name" value="DNA helicase RuvA subunit, C-terminal domain"/>
    <property type="match status" value="1"/>
</dbReference>
<dbReference type="Proteomes" id="UP000609531">
    <property type="component" value="Unassembled WGS sequence"/>
</dbReference>
<keyword evidence="4 6" id="KW-0233">DNA recombination</keyword>
<dbReference type="GO" id="GO:0048476">
    <property type="term" value="C:Holliday junction resolvase complex"/>
    <property type="evidence" value="ECO:0007669"/>
    <property type="project" value="UniProtKB-UniRule"/>
</dbReference>
<dbReference type="RefSeq" id="WP_198883805.1">
    <property type="nucleotide sequence ID" value="NZ_JAEKJA010000021.1"/>
</dbReference>
<dbReference type="EMBL" id="JAEKJA010000021">
    <property type="protein sequence ID" value="MBJ3777902.1"/>
    <property type="molecule type" value="Genomic_DNA"/>
</dbReference>
<proteinExistence type="inferred from homology"/>
<evidence type="ECO:0000256" key="3">
    <source>
        <dbReference type="ARBA" id="ARBA00023125"/>
    </source>
</evidence>
<evidence type="ECO:0000313" key="9">
    <source>
        <dbReference type="EMBL" id="MBJ3777902.1"/>
    </source>
</evidence>
<feature type="domain" description="Holliday junction DNA helicase RuvA C-terminal" evidence="8">
    <location>
        <begin position="153"/>
        <end position="199"/>
    </location>
</feature>
<dbReference type="AlphaFoldDB" id="A0A934IPX5"/>
<keyword evidence="10" id="KW-1185">Reference proteome</keyword>
<evidence type="ECO:0000259" key="7">
    <source>
        <dbReference type="Pfam" id="PF01330"/>
    </source>
</evidence>
<comment type="domain">
    <text evidence="6">Has three domains with a flexible linker between the domains II and III and assumes an 'L' shape. Domain III is highly mobile and contacts RuvB.</text>
</comment>
<dbReference type="Pfam" id="PF14520">
    <property type="entry name" value="HHH_5"/>
    <property type="match status" value="1"/>
</dbReference>
<feature type="region of interest" description="Domain III" evidence="6">
    <location>
        <begin position="149"/>
        <end position="200"/>
    </location>
</feature>
<keyword evidence="1 6" id="KW-0963">Cytoplasm</keyword>
<organism evidence="9 10">
    <name type="scientific">Acuticoccus mangrovi</name>
    <dbReference type="NCBI Taxonomy" id="2796142"/>
    <lineage>
        <taxon>Bacteria</taxon>
        <taxon>Pseudomonadati</taxon>
        <taxon>Pseudomonadota</taxon>
        <taxon>Alphaproteobacteria</taxon>
        <taxon>Hyphomicrobiales</taxon>
        <taxon>Amorphaceae</taxon>
        <taxon>Acuticoccus</taxon>
    </lineage>
</organism>
<dbReference type="GO" id="GO:0000400">
    <property type="term" value="F:four-way junction DNA binding"/>
    <property type="evidence" value="ECO:0007669"/>
    <property type="project" value="UniProtKB-UniRule"/>
</dbReference>
<comment type="subunit">
    <text evidence="6">Homotetramer. Forms an RuvA(8)-RuvB(12)-Holliday junction (HJ) complex. HJ DNA is sandwiched between 2 RuvA tetramers; dsDNA enters through RuvA and exits via RuvB. An RuvB hexamer assembles on each DNA strand where it exits the tetramer. Each RuvB hexamer is contacted by two RuvA subunits (via domain III) on 2 adjacent RuvB subunits; this complex drives branch migration. In the full resolvosome a probable DNA-RuvA(4)-RuvB(12)-RuvC(2) complex forms which resolves the HJ.</text>
</comment>
<dbReference type="SUPFAM" id="SSF47781">
    <property type="entry name" value="RuvA domain 2-like"/>
    <property type="match status" value="1"/>
</dbReference>
<evidence type="ECO:0000259" key="8">
    <source>
        <dbReference type="Pfam" id="PF07499"/>
    </source>
</evidence>
<comment type="subcellular location">
    <subcellularLocation>
        <location evidence="6">Cytoplasm</location>
    </subcellularLocation>
</comment>
<keyword evidence="2 6" id="KW-0227">DNA damage</keyword>
<accession>A0A934IPX5</accession>
<dbReference type="Gene3D" id="1.10.150.20">
    <property type="entry name" value="5' to 3' exonuclease, C-terminal subdomain"/>
    <property type="match status" value="1"/>
</dbReference>
<dbReference type="NCBIfam" id="TIGR00084">
    <property type="entry name" value="ruvA"/>
    <property type="match status" value="1"/>
</dbReference>
<evidence type="ECO:0000256" key="2">
    <source>
        <dbReference type="ARBA" id="ARBA00022763"/>
    </source>
</evidence>
<dbReference type="Pfam" id="PF07499">
    <property type="entry name" value="RuvA_C"/>
    <property type="match status" value="1"/>
</dbReference>
<keyword evidence="5 6" id="KW-0234">DNA repair</keyword>
<evidence type="ECO:0000256" key="1">
    <source>
        <dbReference type="ARBA" id="ARBA00022490"/>
    </source>
</evidence>
<keyword evidence="3 6" id="KW-0238">DNA-binding</keyword>
<dbReference type="GO" id="GO:0009379">
    <property type="term" value="C:Holliday junction helicase complex"/>
    <property type="evidence" value="ECO:0007669"/>
    <property type="project" value="InterPro"/>
</dbReference>
<dbReference type="SUPFAM" id="SSF50249">
    <property type="entry name" value="Nucleic acid-binding proteins"/>
    <property type="match status" value="1"/>
</dbReference>
<dbReference type="Gene3D" id="1.10.8.10">
    <property type="entry name" value="DNA helicase RuvA subunit, C-terminal domain"/>
    <property type="match status" value="1"/>
</dbReference>
<feature type="region of interest" description="Domain I" evidence="6">
    <location>
        <begin position="1"/>
        <end position="64"/>
    </location>
</feature>